<dbReference type="PROSITE" id="PS00211">
    <property type="entry name" value="ABC_TRANSPORTER_1"/>
    <property type="match status" value="2"/>
</dbReference>
<sequence>MTAPLLAIDQLSVTYPGADHPAVQQLSLELSAGERLGLVGESGCGKSTLGRAILRLLPPGSLQQGDIRLSGQSIRQFQGRSLQQFRGGQVGLVFQDPMTRLDPLQTIGNHLLETLQVHRPQLSRRQAKQQALSWLERVRIPANRWSQYPHQFSGGMRQRLAIALALLLQPRLVIADEPTTSLDVTVAAEILRELTRLCSEENTSLLLISHDLPMVAAYCDRIAVLYKGALVETGETTAVLTRPQHPYTQTLLQSARTAIAAAPSTVPATAPLLQLENVTQHFRVAQSWLQSWRGGGEIVRAVDGLSLEVWPGETLGLIGESGCGKSTLLRTILQLLRPSQGKVLFQEQDLTQLPDRRLRSLRREIQLIFQDPAACLNPRLRIGEAIADPLKIQGLAKGAAAQQQVLAILEQVGLTPAANWVDRYPHQLSGGQQQRVAIARALITRPKLVLCDEPVSMLDATVQAQVLALMQDLKEQLNLTYLFVTHDLRVAREFCDRVAVLQRGKIVEIGPAAQVLSGPEHPYTRSLLASLPELPVAI</sequence>
<dbReference type="SMART" id="SM00382">
    <property type="entry name" value="AAA"/>
    <property type="match status" value="2"/>
</dbReference>
<dbReference type="InterPro" id="IPR003593">
    <property type="entry name" value="AAA+_ATPase"/>
</dbReference>
<keyword evidence="2" id="KW-0813">Transport</keyword>
<dbReference type="InterPro" id="IPR003439">
    <property type="entry name" value="ABC_transporter-like_ATP-bd"/>
</dbReference>
<keyword evidence="4 6" id="KW-0067">ATP-binding</keyword>
<dbReference type="RefSeq" id="WP_370538819.1">
    <property type="nucleotide sequence ID" value="NZ_CP030139.2"/>
</dbReference>
<dbReference type="InterPro" id="IPR050319">
    <property type="entry name" value="ABC_transp_ATP-bind"/>
</dbReference>
<dbReference type="AlphaFoldDB" id="A0AAQ3MCT2"/>
<dbReference type="EMBL" id="CP030139">
    <property type="protein sequence ID" value="WVS92517.1"/>
    <property type="molecule type" value="Genomic_DNA"/>
</dbReference>
<dbReference type="SUPFAM" id="SSF52540">
    <property type="entry name" value="P-loop containing nucleoside triphosphate hydrolases"/>
    <property type="match status" value="2"/>
</dbReference>
<dbReference type="InterPro" id="IPR017871">
    <property type="entry name" value="ABC_transporter-like_CS"/>
</dbReference>
<comment type="similarity">
    <text evidence="1">Belongs to the ABC transporter superfamily.</text>
</comment>
<feature type="domain" description="ABC transporter" evidence="5">
    <location>
        <begin position="273"/>
        <end position="528"/>
    </location>
</feature>
<dbReference type="Pfam" id="PF08352">
    <property type="entry name" value="oligo_HPY"/>
    <property type="match status" value="2"/>
</dbReference>
<dbReference type="InterPro" id="IPR013563">
    <property type="entry name" value="Oligopep_ABC_C"/>
</dbReference>
<evidence type="ECO:0000256" key="3">
    <source>
        <dbReference type="ARBA" id="ARBA00022741"/>
    </source>
</evidence>
<dbReference type="GO" id="GO:0016887">
    <property type="term" value="F:ATP hydrolysis activity"/>
    <property type="evidence" value="ECO:0007669"/>
    <property type="project" value="InterPro"/>
</dbReference>
<dbReference type="Gene3D" id="3.40.50.300">
    <property type="entry name" value="P-loop containing nucleotide triphosphate hydrolases"/>
    <property type="match status" value="2"/>
</dbReference>
<dbReference type="InterPro" id="IPR027417">
    <property type="entry name" value="P-loop_NTPase"/>
</dbReference>
<evidence type="ECO:0000256" key="1">
    <source>
        <dbReference type="ARBA" id="ARBA00005417"/>
    </source>
</evidence>
<feature type="domain" description="ABC transporter" evidence="5">
    <location>
        <begin position="6"/>
        <end position="252"/>
    </location>
</feature>
<dbReference type="NCBIfam" id="NF008453">
    <property type="entry name" value="PRK11308.1"/>
    <property type="match status" value="2"/>
</dbReference>
<dbReference type="PANTHER" id="PTHR43776:SF7">
    <property type="entry name" value="D,D-DIPEPTIDE TRANSPORT ATP-BINDING PROTEIN DDPF-RELATED"/>
    <property type="match status" value="1"/>
</dbReference>
<proteinExistence type="inferred from homology"/>
<organism evidence="6 7">
    <name type="scientific">Synechococcus elongatus PCC 11801</name>
    <dbReference type="NCBI Taxonomy" id="2219813"/>
    <lineage>
        <taxon>Bacteria</taxon>
        <taxon>Bacillati</taxon>
        <taxon>Cyanobacteriota</taxon>
        <taxon>Cyanophyceae</taxon>
        <taxon>Synechococcales</taxon>
        <taxon>Synechococcaceae</taxon>
        <taxon>Synechococcus</taxon>
    </lineage>
</organism>
<evidence type="ECO:0000313" key="7">
    <source>
        <dbReference type="Proteomes" id="UP000267249"/>
    </source>
</evidence>
<evidence type="ECO:0000313" key="6">
    <source>
        <dbReference type="EMBL" id="WVS92517.1"/>
    </source>
</evidence>
<evidence type="ECO:0000256" key="4">
    <source>
        <dbReference type="ARBA" id="ARBA00022840"/>
    </source>
</evidence>
<dbReference type="GO" id="GO:0055085">
    <property type="term" value="P:transmembrane transport"/>
    <property type="evidence" value="ECO:0007669"/>
    <property type="project" value="UniProtKB-ARBA"/>
</dbReference>
<dbReference type="GO" id="GO:0005524">
    <property type="term" value="F:ATP binding"/>
    <property type="evidence" value="ECO:0007669"/>
    <property type="project" value="UniProtKB-KW"/>
</dbReference>
<evidence type="ECO:0000256" key="2">
    <source>
        <dbReference type="ARBA" id="ARBA00022448"/>
    </source>
</evidence>
<dbReference type="PANTHER" id="PTHR43776">
    <property type="entry name" value="TRANSPORT ATP-BINDING PROTEIN"/>
    <property type="match status" value="1"/>
</dbReference>
<evidence type="ECO:0000259" key="5">
    <source>
        <dbReference type="PROSITE" id="PS50893"/>
    </source>
</evidence>
<dbReference type="GO" id="GO:0015833">
    <property type="term" value="P:peptide transport"/>
    <property type="evidence" value="ECO:0007669"/>
    <property type="project" value="InterPro"/>
</dbReference>
<dbReference type="PROSITE" id="PS50893">
    <property type="entry name" value="ABC_TRANSPORTER_2"/>
    <property type="match status" value="2"/>
</dbReference>
<dbReference type="FunFam" id="3.40.50.300:FF:000016">
    <property type="entry name" value="Oligopeptide ABC transporter ATP-binding component"/>
    <property type="match status" value="1"/>
</dbReference>
<accession>A0AAQ3MCT2</accession>
<dbReference type="CDD" id="cd03257">
    <property type="entry name" value="ABC_NikE_OppD_transporters"/>
    <property type="match status" value="2"/>
</dbReference>
<name>A0AAQ3MCT2_SYNEL</name>
<keyword evidence="3" id="KW-0547">Nucleotide-binding</keyword>
<dbReference type="Proteomes" id="UP000267249">
    <property type="component" value="Chromosome"/>
</dbReference>
<gene>
    <name evidence="6" type="ORF">DOP62_12090</name>
</gene>
<reference evidence="6 7" key="1">
    <citation type="journal article" date="2018" name="Sci. Rep.">
        <title>Genome Features and Biochemical Characteristics of a Robust, Fast Growing and Naturally Transformable Cyanobacterium Synechococcus elongatus PCC 11801 Isolated from India.</title>
        <authorList>
            <person name="Jaiswal D."/>
            <person name="Sengupta A."/>
            <person name="Sohoni S."/>
            <person name="Sengupta S."/>
            <person name="Phadnavis A.G."/>
            <person name="Pakrasi H.B."/>
            <person name="Wangikar P.P."/>
        </authorList>
    </citation>
    <scope>NUCLEOTIDE SEQUENCE [LARGE SCALE GENOMIC DNA]</scope>
    <source>
        <strain evidence="6 7">PCC 11801</strain>
    </source>
</reference>
<protein>
    <submittedName>
        <fullName evidence="6">ABC transporter ATP-binding protein</fullName>
    </submittedName>
</protein>
<dbReference type="Pfam" id="PF00005">
    <property type="entry name" value="ABC_tran"/>
    <property type="match status" value="2"/>
</dbReference>
<dbReference type="NCBIfam" id="NF007739">
    <property type="entry name" value="PRK10419.1"/>
    <property type="match status" value="2"/>
</dbReference>